<dbReference type="AlphaFoldDB" id="A0A8H5KUG2"/>
<keyword evidence="2" id="KW-1185">Reference proteome</keyword>
<gene>
    <name evidence="1" type="ORF">FSUBG_13734</name>
</gene>
<dbReference type="Proteomes" id="UP000547976">
    <property type="component" value="Unassembled WGS sequence"/>
</dbReference>
<reference evidence="1 2" key="1">
    <citation type="submission" date="2020-05" db="EMBL/GenBank/DDBJ databases">
        <title>Identification and distribution of gene clusters putatively required for synthesis of sphingolipid metabolism inhibitors in phylogenetically diverse species of the filamentous fungus Fusarium.</title>
        <authorList>
            <person name="Kim H.-S."/>
            <person name="Busman M."/>
            <person name="Brown D.W."/>
            <person name="Divon H."/>
            <person name="Uhlig S."/>
            <person name="Proctor R.H."/>
        </authorList>
    </citation>
    <scope>NUCLEOTIDE SEQUENCE [LARGE SCALE GENOMIC DNA]</scope>
    <source>
        <strain evidence="1 2">NRRL 66333</strain>
    </source>
</reference>
<dbReference type="RefSeq" id="XP_036530805.1">
    <property type="nucleotide sequence ID" value="XM_036678657.1"/>
</dbReference>
<proteinExistence type="predicted"/>
<name>A0A8H5KUG2_GIBSU</name>
<evidence type="ECO:0000313" key="1">
    <source>
        <dbReference type="EMBL" id="KAF5578716.1"/>
    </source>
</evidence>
<protein>
    <submittedName>
        <fullName evidence="1">Uncharacterized protein</fullName>
    </submittedName>
</protein>
<comment type="caution">
    <text evidence="1">The sequence shown here is derived from an EMBL/GenBank/DDBJ whole genome shotgun (WGS) entry which is preliminary data.</text>
</comment>
<dbReference type="EMBL" id="JAAOAV010000388">
    <property type="protein sequence ID" value="KAF5578716.1"/>
    <property type="molecule type" value="Genomic_DNA"/>
</dbReference>
<dbReference type="OrthoDB" id="5105885at2759"/>
<sequence length="123" mass="13447">MNHLSAVLKECEPVNTEIARMTWKCLQGTHGQSWVSLISSLRGFQASAFKDPENSPLGNHLGNIFQCLHGELGIPPTPGQAHQETELDVEMIDTKNAEGTQRKALQTVIGSLETVLGRISKNI</sequence>
<accession>A0A8H5KUG2</accession>
<evidence type="ECO:0000313" key="2">
    <source>
        <dbReference type="Proteomes" id="UP000547976"/>
    </source>
</evidence>
<organism evidence="1 2">
    <name type="scientific">Gibberella subglutinans</name>
    <name type="common">Fusarium subglutinans</name>
    <dbReference type="NCBI Taxonomy" id="42677"/>
    <lineage>
        <taxon>Eukaryota</taxon>
        <taxon>Fungi</taxon>
        <taxon>Dikarya</taxon>
        <taxon>Ascomycota</taxon>
        <taxon>Pezizomycotina</taxon>
        <taxon>Sordariomycetes</taxon>
        <taxon>Hypocreomycetidae</taxon>
        <taxon>Hypocreales</taxon>
        <taxon>Nectriaceae</taxon>
        <taxon>Fusarium</taxon>
        <taxon>Fusarium fujikuroi species complex</taxon>
    </lineage>
</organism>
<dbReference type="GeneID" id="59313375"/>